<name>A0ABU3VAR6_9RHOB</name>
<dbReference type="Proteomes" id="UP001255416">
    <property type="component" value="Unassembled WGS sequence"/>
</dbReference>
<dbReference type="Pfam" id="PF01614">
    <property type="entry name" value="IclR_C"/>
    <property type="match status" value="1"/>
</dbReference>
<keyword evidence="7" id="KW-1185">Reference proteome</keyword>
<dbReference type="InterPro" id="IPR036390">
    <property type="entry name" value="WH_DNA-bd_sf"/>
</dbReference>
<proteinExistence type="predicted"/>
<keyword evidence="2" id="KW-0238">DNA-binding</keyword>
<sequence>MSDTEFGANAEEAKDRNFITALARGLDVLRCFRPNETDLTNNDISERTGLPKPTISRLTHTLCKLDYLVADARTGSYRLSAGVLQLGYGVLSGMEIGERAADAMRALRNGPNSYITCALAERHRMDAVYVAVQRSREEISLTMHVGSRLPLFFSAAGRSILVGMSDRDRAAVFRYANERDPDGQEARQSSIERAMDEYKANGFCTGYGDWRPDVNGIAVPVYSLNGARVYGLNVGGPAFHVKKKQLEQHYAKSLIDAAQTLSCRPSG</sequence>
<dbReference type="PANTHER" id="PTHR30136:SF33">
    <property type="entry name" value="TRANSCRIPTIONAL REGULATORY PROTEIN"/>
    <property type="match status" value="1"/>
</dbReference>
<dbReference type="PROSITE" id="PS51077">
    <property type="entry name" value="HTH_ICLR"/>
    <property type="match status" value="1"/>
</dbReference>
<keyword evidence="1" id="KW-0805">Transcription regulation</keyword>
<comment type="caution">
    <text evidence="6">The sequence shown here is derived from an EMBL/GenBank/DDBJ whole genome shotgun (WGS) entry which is preliminary data.</text>
</comment>
<dbReference type="InterPro" id="IPR014757">
    <property type="entry name" value="Tscrpt_reg_IclR_C"/>
</dbReference>
<protein>
    <submittedName>
        <fullName evidence="6">IclR family transcriptional regulator</fullName>
    </submittedName>
</protein>
<dbReference type="InterPro" id="IPR029016">
    <property type="entry name" value="GAF-like_dom_sf"/>
</dbReference>
<dbReference type="InterPro" id="IPR050707">
    <property type="entry name" value="HTH_MetabolicPath_Reg"/>
</dbReference>
<dbReference type="Gene3D" id="3.30.450.40">
    <property type="match status" value="1"/>
</dbReference>
<reference evidence="7" key="1">
    <citation type="submission" date="2023-05" db="EMBL/GenBank/DDBJ databases">
        <title>Sedimentitalea sp. nov. JM2-8.</title>
        <authorList>
            <person name="Huang J."/>
        </authorList>
    </citation>
    <scope>NUCLEOTIDE SEQUENCE [LARGE SCALE GENOMIC DNA]</scope>
    <source>
        <strain evidence="7">KHS03</strain>
    </source>
</reference>
<dbReference type="SMART" id="SM00346">
    <property type="entry name" value="HTH_ICLR"/>
    <property type="match status" value="1"/>
</dbReference>
<evidence type="ECO:0000256" key="1">
    <source>
        <dbReference type="ARBA" id="ARBA00023015"/>
    </source>
</evidence>
<evidence type="ECO:0000256" key="3">
    <source>
        <dbReference type="ARBA" id="ARBA00023163"/>
    </source>
</evidence>
<dbReference type="PROSITE" id="PS51078">
    <property type="entry name" value="ICLR_ED"/>
    <property type="match status" value="1"/>
</dbReference>
<dbReference type="SUPFAM" id="SSF46785">
    <property type="entry name" value="Winged helix' DNA-binding domain"/>
    <property type="match status" value="1"/>
</dbReference>
<dbReference type="Pfam" id="PF09339">
    <property type="entry name" value="HTH_IclR"/>
    <property type="match status" value="1"/>
</dbReference>
<evidence type="ECO:0000259" key="4">
    <source>
        <dbReference type="PROSITE" id="PS51077"/>
    </source>
</evidence>
<keyword evidence="3" id="KW-0804">Transcription</keyword>
<organism evidence="6 7">
    <name type="scientific">Sedimentitalea todarodis</name>
    <dbReference type="NCBI Taxonomy" id="1631240"/>
    <lineage>
        <taxon>Bacteria</taxon>
        <taxon>Pseudomonadati</taxon>
        <taxon>Pseudomonadota</taxon>
        <taxon>Alphaproteobacteria</taxon>
        <taxon>Rhodobacterales</taxon>
        <taxon>Paracoccaceae</taxon>
        <taxon>Sedimentitalea</taxon>
    </lineage>
</organism>
<evidence type="ECO:0000313" key="7">
    <source>
        <dbReference type="Proteomes" id="UP001255416"/>
    </source>
</evidence>
<evidence type="ECO:0000256" key="2">
    <source>
        <dbReference type="ARBA" id="ARBA00023125"/>
    </source>
</evidence>
<dbReference type="InterPro" id="IPR005471">
    <property type="entry name" value="Tscrpt_reg_IclR_N"/>
</dbReference>
<gene>
    <name evidence="6" type="ORF">QO231_05210</name>
</gene>
<dbReference type="Gene3D" id="1.10.10.10">
    <property type="entry name" value="Winged helix-like DNA-binding domain superfamily/Winged helix DNA-binding domain"/>
    <property type="match status" value="1"/>
</dbReference>
<dbReference type="InterPro" id="IPR036388">
    <property type="entry name" value="WH-like_DNA-bd_sf"/>
</dbReference>
<dbReference type="EMBL" id="JASMWN010000003">
    <property type="protein sequence ID" value="MDU9003249.1"/>
    <property type="molecule type" value="Genomic_DNA"/>
</dbReference>
<accession>A0ABU3VAR6</accession>
<dbReference type="RefSeq" id="WP_316773993.1">
    <property type="nucleotide sequence ID" value="NZ_JASMWN010000003.1"/>
</dbReference>
<dbReference type="PANTHER" id="PTHR30136">
    <property type="entry name" value="HELIX-TURN-HELIX TRANSCRIPTIONAL REGULATOR, ICLR FAMILY"/>
    <property type="match status" value="1"/>
</dbReference>
<feature type="domain" description="IclR-ED" evidence="5">
    <location>
        <begin position="82"/>
        <end position="267"/>
    </location>
</feature>
<feature type="domain" description="HTH iclR-type" evidence="4">
    <location>
        <begin position="19"/>
        <end position="81"/>
    </location>
</feature>
<dbReference type="SUPFAM" id="SSF55781">
    <property type="entry name" value="GAF domain-like"/>
    <property type="match status" value="1"/>
</dbReference>
<evidence type="ECO:0000259" key="5">
    <source>
        <dbReference type="PROSITE" id="PS51078"/>
    </source>
</evidence>
<evidence type="ECO:0000313" key="6">
    <source>
        <dbReference type="EMBL" id="MDU9003249.1"/>
    </source>
</evidence>